<evidence type="ECO:0000256" key="2">
    <source>
        <dbReference type="SAM" id="Phobius"/>
    </source>
</evidence>
<dbReference type="AlphaFoldDB" id="A0A2I1PD23"/>
<feature type="transmembrane region" description="Helical" evidence="2">
    <location>
        <begin position="83"/>
        <end position="107"/>
    </location>
</feature>
<comment type="caution">
    <text evidence="3">The sequence shown here is derived from an EMBL/GenBank/DDBJ whole genome shotgun (WGS) entry which is preliminary data.</text>
</comment>
<dbReference type="Pfam" id="PF08592">
    <property type="entry name" value="Anthrone_oxy"/>
    <property type="match status" value="1"/>
</dbReference>
<dbReference type="InterPro" id="IPR013901">
    <property type="entry name" value="Anthrone_oxy"/>
</dbReference>
<sequence length="186" mass="19048">MSASTRWPTAWPAGQPPRSTSGPPLRSRAEAPVLDVVMGLALVLAAVLAGFWATWSVVVLPALDSLPAPVAVAAMRRCNETVLTPLFLVPFATAPLTAAAGGVGLLLERAWLPALLVGFAVVLQVVGVVVVTGFVNVPLNGALAEAQGAPSEAWAAFSGPWQRANLVRTASGLAALVVLLVAARMS</sequence>
<proteinExistence type="predicted"/>
<reference evidence="3 4" key="1">
    <citation type="submission" date="2017-12" db="EMBL/GenBank/DDBJ databases">
        <title>Phylogenetic diversity of female urinary microbiome.</title>
        <authorList>
            <person name="Thomas-White K."/>
            <person name="Wolfe A.J."/>
        </authorList>
    </citation>
    <scope>NUCLEOTIDE SEQUENCE [LARGE SCALE GENOMIC DNA]</scope>
    <source>
        <strain evidence="3 4">UMB1298</strain>
    </source>
</reference>
<accession>A0A2I1PD23</accession>
<keyword evidence="2" id="KW-0472">Membrane</keyword>
<feature type="transmembrane region" description="Helical" evidence="2">
    <location>
        <begin position="114"/>
        <end position="135"/>
    </location>
</feature>
<name>A0A2I1PD23_9MICO</name>
<protein>
    <submittedName>
        <fullName evidence="3">DUF1772 domain-containing protein</fullName>
    </submittedName>
</protein>
<organism evidence="3 4">
    <name type="scientific">Kytococcus schroeteri</name>
    <dbReference type="NCBI Taxonomy" id="138300"/>
    <lineage>
        <taxon>Bacteria</taxon>
        <taxon>Bacillati</taxon>
        <taxon>Actinomycetota</taxon>
        <taxon>Actinomycetes</taxon>
        <taxon>Micrococcales</taxon>
        <taxon>Kytococcaceae</taxon>
        <taxon>Kytococcus</taxon>
    </lineage>
</organism>
<feature type="transmembrane region" description="Helical" evidence="2">
    <location>
        <begin position="166"/>
        <end position="183"/>
    </location>
</feature>
<dbReference type="OrthoDB" id="428263at2"/>
<evidence type="ECO:0000313" key="4">
    <source>
        <dbReference type="Proteomes" id="UP000234206"/>
    </source>
</evidence>
<feature type="region of interest" description="Disordered" evidence="1">
    <location>
        <begin position="1"/>
        <end position="26"/>
    </location>
</feature>
<keyword evidence="2" id="KW-0812">Transmembrane</keyword>
<evidence type="ECO:0000256" key="1">
    <source>
        <dbReference type="SAM" id="MobiDB-lite"/>
    </source>
</evidence>
<gene>
    <name evidence="3" type="ORF">CYJ76_02815</name>
</gene>
<dbReference type="EMBL" id="PKIZ01000003">
    <property type="protein sequence ID" value="PKZ42500.1"/>
    <property type="molecule type" value="Genomic_DNA"/>
</dbReference>
<dbReference type="Proteomes" id="UP000234206">
    <property type="component" value="Unassembled WGS sequence"/>
</dbReference>
<keyword evidence="2" id="KW-1133">Transmembrane helix</keyword>
<evidence type="ECO:0000313" key="3">
    <source>
        <dbReference type="EMBL" id="PKZ42500.1"/>
    </source>
</evidence>
<feature type="transmembrane region" description="Helical" evidence="2">
    <location>
        <begin position="36"/>
        <end position="63"/>
    </location>
</feature>
<keyword evidence="4" id="KW-1185">Reference proteome</keyword>